<dbReference type="GeneID" id="19203534"/>
<dbReference type="EMBL" id="JH711582">
    <property type="protein sequence ID" value="EIW78135.1"/>
    <property type="molecule type" value="Genomic_DNA"/>
</dbReference>
<gene>
    <name evidence="1" type="ORF">CONPUDRAFT_156144</name>
</gene>
<evidence type="ECO:0000313" key="1">
    <source>
        <dbReference type="EMBL" id="EIW78135.1"/>
    </source>
</evidence>
<protein>
    <submittedName>
        <fullName evidence="1">Uncharacterized protein</fullName>
    </submittedName>
</protein>
<dbReference type="KEGG" id="cput:CONPUDRAFT_156144"/>
<reference evidence="2" key="1">
    <citation type="journal article" date="2012" name="Science">
        <title>The Paleozoic origin of enzymatic lignin decomposition reconstructed from 31 fungal genomes.</title>
        <authorList>
            <person name="Floudas D."/>
            <person name="Binder M."/>
            <person name="Riley R."/>
            <person name="Barry K."/>
            <person name="Blanchette R.A."/>
            <person name="Henrissat B."/>
            <person name="Martinez A.T."/>
            <person name="Otillar R."/>
            <person name="Spatafora J.W."/>
            <person name="Yadav J.S."/>
            <person name="Aerts A."/>
            <person name="Benoit I."/>
            <person name="Boyd A."/>
            <person name="Carlson A."/>
            <person name="Copeland A."/>
            <person name="Coutinho P.M."/>
            <person name="de Vries R.P."/>
            <person name="Ferreira P."/>
            <person name="Findley K."/>
            <person name="Foster B."/>
            <person name="Gaskell J."/>
            <person name="Glotzer D."/>
            <person name="Gorecki P."/>
            <person name="Heitman J."/>
            <person name="Hesse C."/>
            <person name="Hori C."/>
            <person name="Igarashi K."/>
            <person name="Jurgens J.A."/>
            <person name="Kallen N."/>
            <person name="Kersten P."/>
            <person name="Kohler A."/>
            <person name="Kuees U."/>
            <person name="Kumar T.K.A."/>
            <person name="Kuo A."/>
            <person name="LaButti K."/>
            <person name="Larrondo L.F."/>
            <person name="Lindquist E."/>
            <person name="Ling A."/>
            <person name="Lombard V."/>
            <person name="Lucas S."/>
            <person name="Lundell T."/>
            <person name="Martin R."/>
            <person name="McLaughlin D.J."/>
            <person name="Morgenstern I."/>
            <person name="Morin E."/>
            <person name="Murat C."/>
            <person name="Nagy L.G."/>
            <person name="Nolan M."/>
            <person name="Ohm R.A."/>
            <person name="Patyshakuliyeva A."/>
            <person name="Rokas A."/>
            <person name="Ruiz-Duenas F.J."/>
            <person name="Sabat G."/>
            <person name="Salamov A."/>
            <person name="Samejima M."/>
            <person name="Schmutz J."/>
            <person name="Slot J.C."/>
            <person name="St John F."/>
            <person name="Stenlid J."/>
            <person name="Sun H."/>
            <person name="Sun S."/>
            <person name="Syed K."/>
            <person name="Tsang A."/>
            <person name="Wiebenga A."/>
            <person name="Young D."/>
            <person name="Pisabarro A."/>
            <person name="Eastwood D.C."/>
            <person name="Martin F."/>
            <person name="Cullen D."/>
            <person name="Grigoriev I.V."/>
            <person name="Hibbett D.S."/>
        </authorList>
    </citation>
    <scope>NUCLEOTIDE SEQUENCE [LARGE SCALE GENOMIC DNA]</scope>
    <source>
        <strain evidence="2">RWD-64-598 SS2</strain>
    </source>
</reference>
<comment type="caution">
    <text evidence="1">The sequence shown here is derived from an EMBL/GenBank/DDBJ whole genome shotgun (WGS) entry which is preliminary data.</text>
</comment>
<dbReference type="RefSeq" id="XP_007771219.1">
    <property type="nucleotide sequence ID" value="XM_007773029.1"/>
</dbReference>
<proteinExistence type="predicted"/>
<accession>A0A5M3MHL8</accession>
<organism evidence="1 2">
    <name type="scientific">Coniophora puteana (strain RWD-64-598)</name>
    <name type="common">Brown rot fungus</name>
    <dbReference type="NCBI Taxonomy" id="741705"/>
    <lineage>
        <taxon>Eukaryota</taxon>
        <taxon>Fungi</taxon>
        <taxon>Dikarya</taxon>
        <taxon>Basidiomycota</taxon>
        <taxon>Agaricomycotina</taxon>
        <taxon>Agaricomycetes</taxon>
        <taxon>Agaricomycetidae</taxon>
        <taxon>Boletales</taxon>
        <taxon>Coniophorineae</taxon>
        <taxon>Coniophoraceae</taxon>
        <taxon>Coniophora</taxon>
    </lineage>
</organism>
<name>A0A5M3MHL8_CONPW</name>
<keyword evidence="2" id="KW-1185">Reference proteome</keyword>
<dbReference type="Proteomes" id="UP000053558">
    <property type="component" value="Unassembled WGS sequence"/>
</dbReference>
<dbReference type="AlphaFoldDB" id="A0A5M3MHL8"/>
<sequence>MATLGAQRQFLISPPDHGLAQISTDPIAPHIRLASSKYLSPSARPTVTPL</sequence>
<evidence type="ECO:0000313" key="2">
    <source>
        <dbReference type="Proteomes" id="UP000053558"/>
    </source>
</evidence>